<organism evidence="3 4">
    <name type="scientific">Lentibacillus cibarius</name>
    <dbReference type="NCBI Taxonomy" id="2583219"/>
    <lineage>
        <taxon>Bacteria</taxon>
        <taxon>Bacillati</taxon>
        <taxon>Bacillota</taxon>
        <taxon>Bacilli</taxon>
        <taxon>Bacillales</taxon>
        <taxon>Bacillaceae</taxon>
        <taxon>Lentibacillus</taxon>
    </lineage>
</organism>
<name>A0A5S3R7Y0_9BACI</name>
<dbReference type="OrthoDB" id="1707228at2"/>
<feature type="region of interest" description="Disordered" evidence="1">
    <location>
        <begin position="21"/>
        <end position="79"/>
    </location>
</feature>
<feature type="chain" id="PRO_5024392313" description="YhcN/YlaJ family sporulation lipoprotein" evidence="2">
    <location>
        <begin position="22"/>
        <end position="231"/>
    </location>
</feature>
<dbReference type="EMBL" id="VCIA01000001">
    <property type="protein sequence ID" value="TMN23003.1"/>
    <property type="molecule type" value="Genomic_DNA"/>
</dbReference>
<accession>A0A5S3R7Y0</accession>
<sequence>MKWKILSILFAAVFVLGACQADNDDPQNNNNGDDNVEQTRYEGDRDADNRFDRNDNVNEFNNGNRTRDRDNRNNINNGENQYELADEAADRITDEVDGIKNVYVMKTDNNAYVAARLDNDNNVKNNNNVRNDNNIRNNNDTADNNNYTNNNNATNINRDRGQEVTDEVKNEITRIVKSVDSDVDNVYVSTNPDFFDLAGNYADDVDSGKPVRGLFDQMGNMIERVFPQNKR</sequence>
<proteinExistence type="predicted"/>
<dbReference type="Proteomes" id="UP000306980">
    <property type="component" value="Unassembled WGS sequence"/>
</dbReference>
<evidence type="ECO:0000313" key="4">
    <source>
        <dbReference type="Proteomes" id="UP000306980"/>
    </source>
</evidence>
<evidence type="ECO:0000256" key="1">
    <source>
        <dbReference type="SAM" id="MobiDB-lite"/>
    </source>
</evidence>
<comment type="caution">
    <text evidence="3">The sequence shown here is derived from an EMBL/GenBank/DDBJ whole genome shotgun (WGS) entry which is preliminary data.</text>
</comment>
<evidence type="ECO:0000256" key="2">
    <source>
        <dbReference type="SAM" id="SignalP"/>
    </source>
</evidence>
<protein>
    <recommendedName>
        <fullName evidence="5">YhcN/YlaJ family sporulation lipoprotein</fullName>
    </recommendedName>
</protein>
<gene>
    <name evidence="3" type="ORF">FFL34_13630</name>
</gene>
<dbReference type="AlphaFoldDB" id="A0A5S3R7Y0"/>
<reference evidence="3 4" key="1">
    <citation type="submission" date="2019-05" db="EMBL/GenBank/DDBJ databases">
        <title>Genomic analysis of Lentibacillus sp. NKC220-2.</title>
        <authorList>
            <person name="Oh Y.J."/>
        </authorList>
    </citation>
    <scope>NUCLEOTIDE SEQUENCE [LARGE SCALE GENOMIC DNA]</scope>
    <source>
        <strain evidence="3 4">NKC220-2</strain>
    </source>
</reference>
<feature type="compositionally biased region" description="Basic and acidic residues" evidence="1">
    <location>
        <begin position="37"/>
        <end position="56"/>
    </location>
</feature>
<keyword evidence="2" id="KW-0732">Signal</keyword>
<dbReference type="InterPro" id="IPR019076">
    <property type="entry name" value="Spore_lipoprot_YhcN/YlaJ-like"/>
</dbReference>
<dbReference type="Pfam" id="PF09580">
    <property type="entry name" value="Spore_YhcN_YlaJ"/>
    <property type="match status" value="1"/>
</dbReference>
<evidence type="ECO:0008006" key="5">
    <source>
        <dbReference type="Google" id="ProtNLM"/>
    </source>
</evidence>
<dbReference type="PROSITE" id="PS51257">
    <property type="entry name" value="PROKAR_LIPOPROTEIN"/>
    <property type="match status" value="1"/>
</dbReference>
<dbReference type="RefSeq" id="WP_138603896.1">
    <property type="nucleotide sequence ID" value="NZ_VCIA01000001.1"/>
</dbReference>
<evidence type="ECO:0000313" key="3">
    <source>
        <dbReference type="EMBL" id="TMN23003.1"/>
    </source>
</evidence>
<feature type="region of interest" description="Disordered" evidence="1">
    <location>
        <begin position="134"/>
        <end position="155"/>
    </location>
</feature>
<feature type="signal peptide" evidence="2">
    <location>
        <begin position="1"/>
        <end position="21"/>
    </location>
</feature>